<dbReference type="OrthoDB" id="6631093at2"/>
<dbReference type="AlphaFoldDB" id="A0A0R0ACG3"/>
<dbReference type="EMBL" id="LLXS01000048">
    <property type="protein sequence ID" value="KRG39121.1"/>
    <property type="molecule type" value="Genomic_DNA"/>
</dbReference>
<dbReference type="InterPro" id="IPR019908">
    <property type="entry name" value="Toxin_RalR"/>
</dbReference>
<accession>A0A0R0ACG3</accession>
<evidence type="ECO:0000313" key="2">
    <source>
        <dbReference type="Proteomes" id="UP000050836"/>
    </source>
</evidence>
<sequence>MSDEQRARELLACPFCGGEAERIDFGPGDSENEGGSCIACTRCQSSGPVEFGFKEGFVSKWNRRAAATDSHKANVMLIEAMGHFCGIGPDWDDDRIYDEIPSSALALAYFAARDAIAKAAGDAE</sequence>
<comment type="caution">
    <text evidence="1">The sequence shown here is derived from an EMBL/GenBank/DDBJ whole genome shotgun (WGS) entry which is preliminary data.</text>
</comment>
<dbReference type="NCBIfam" id="TIGR03655">
    <property type="entry name" value="anti_R_Lar"/>
    <property type="match status" value="1"/>
</dbReference>
<dbReference type="Proteomes" id="UP000050836">
    <property type="component" value="Unassembled WGS sequence"/>
</dbReference>
<reference evidence="1 2" key="1">
    <citation type="submission" date="2015-10" db="EMBL/GenBank/DDBJ databases">
        <title>Genome sequencing and analysis of members of genus Stenotrophomonas.</title>
        <authorList>
            <person name="Patil P.P."/>
            <person name="Midha S."/>
            <person name="Patil P.B."/>
        </authorList>
    </citation>
    <scope>NUCLEOTIDE SEQUENCE [LARGE SCALE GENOMIC DNA]</scope>
    <source>
        <strain evidence="1 2">JCM 9942</strain>
    </source>
</reference>
<name>A0A0R0ACG3_9GAMM</name>
<dbReference type="RefSeq" id="WP_054657407.1">
    <property type="nucleotide sequence ID" value="NZ_BAZI01000019.1"/>
</dbReference>
<keyword evidence="2" id="KW-1185">Reference proteome</keyword>
<proteinExistence type="predicted"/>
<evidence type="ECO:0000313" key="1">
    <source>
        <dbReference type="EMBL" id="KRG39121.1"/>
    </source>
</evidence>
<protein>
    <recommendedName>
        <fullName evidence="3">Restriction alleviation protein, Lar family</fullName>
    </recommendedName>
</protein>
<organism evidence="1 2">
    <name type="scientific">Stenotrophomonas pictorum JCM 9942</name>
    <dbReference type="NCBI Taxonomy" id="1236960"/>
    <lineage>
        <taxon>Bacteria</taxon>
        <taxon>Pseudomonadati</taxon>
        <taxon>Pseudomonadota</taxon>
        <taxon>Gammaproteobacteria</taxon>
        <taxon>Lysobacterales</taxon>
        <taxon>Lysobacteraceae</taxon>
        <taxon>Stenotrophomonas</taxon>
    </lineage>
</organism>
<gene>
    <name evidence="1" type="ORF">ARC78_14985</name>
</gene>
<evidence type="ECO:0008006" key="3">
    <source>
        <dbReference type="Google" id="ProtNLM"/>
    </source>
</evidence>